<gene>
    <name evidence="1" type="ORF">M9H77_21347</name>
</gene>
<reference evidence="2" key="1">
    <citation type="journal article" date="2023" name="Nat. Plants">
        <title>Single-cell RNA sequencing provides a high-resolution roadmap for understanding the multicellular compartmentation of specialized metabolism.</title>
        <authorList>
            <person name="Sun S."/>
            <person name="Shen X."/>
            <person name="Li Y."/>
            <person name="Li Y."/>
            <person name="Wang S."/>
            <person name="Li R."/>
            <person name="Zhang H."/>
            <person name="Shen G."/>
            <person name="Guo B."/>
            <person name="Wei J."/>
            <person name="Xu J."/>
            <person name="St-Pierre B."/>
            <person name="Chen S."/>
            <person name="Sun C."/>
        </authorList>
    </citation>
    <scope>NUCLEOTIDE SEQUENCE [LARGE SCALE GENOMIC DNA]</scope>
</reference>
<protein>
    <submittedName>
        <fullName evidence="1">Uncharacterized protein</fullName>
    </submittedName>
</protein>
<dbReference type="EMBL" id="CM044705">
    <property type="protein sequence ID" value="KAI5662024.1"/>
    <property type="molecule type" value="Genomic_DNA"/>
</dbReference>
<comment type="caution">
    <text evidence="1">The sequence shown here is derived from an EMBL/GenBank/DDBJ whole genome shotgun (WGS) entry which is preliminary data.</text>
</comment>
<keyword evidence="2" id="KW-1185">Reference proteome</keyword>
<sequence length="183" mass="21213">MELFEKAQTIRLRSYNDKYLIAGEDEETVYQDRNNSTKNSLWTVELVAGRDVIRLKSCYGKYLTATNIPFPPKVTGKRVIQSLPSNQDASIFEWEPIRDGFQVKLKTLWGNYLRPNGGLPPWRNSITHDIVVIPQWNRSQEKILWDVEVAESPRHKRTTPSDRSFSASQQLQNQQGMSLQDFI</sequence>
<evidence type="ECO:0000313" key="2">
    <source>
        <dbReference type="Proteomes" id="UP001060085"/>
    </source>
</evidence>
<organism evidence="1 2">
    <name type="scientific">Catharanthus roseus</name>
    <name type="common">Madagascar periwinkle</name>
    <name type="synonym">Vinca rosea</name>
    <dbReference type="NCBI Taxonomy" id="4058"/>
    <lineage>
        <taxon>Eukaryota</taxon>
        <taxon>Viridiplantae</taxon>
        <taxon>Streptophyta</taxon>
        <taxon>Embryophyta</taxon>
        <taxon>Tracheophyta</taxon>
        <taxon>Spermatophyta</taxon>
        <taxon>Magnoliopsida</taxon>
        <taxon>eudicotyledons</taxon>
        <taxon>Gunneridae</taxon>
        <taxon>Pentapetalae</taxon>
        <taxon>asterids</taxon>
        <taxon>lamiids</taxon>
        <taxon>Gentianales</taxon>
        <taxon>Apocynaceae</taxon>
        <taxon>Rauvolfioideae</taxon>
        <taxon>Vinceae</taxon>
        <taxon>Catharanthinae</taxon>
        <taxon>Catharanthus</taxon>
    </lineage>
</organism>
<name>A0ACC0APE0_CATRO</name>
<dbReference type="Proteomes" id="UP001060085">
    <property type="component" value="Linkage Group LG05"/>
</dbReference>
<accession>A0ACC0APE0</accession>
<proteinExistence type="predicted"/>
<evidence type="ECO:0000313" key="1">
    <source>
        <dbReference type="EMBL" id="KAI5662024.1"/>
    </source>
</evidence>